<dbReference type="EMBL" id="JACIEP010000012">
    <property type="protein sequence ID" value="MBB4037261.1"/>
    <property type="molecule type" value="Genomic_DNA"/>
</dbReference>
<accession>A0A840CQE5</accession>
<dbReference type="RefSeq" id="WP_183308118.1">
    <property type="nucleotide sequence ID" value="NZ_JACIEP010000012.1"/>
</dbReference>
<organism evidence="2 3">
    <name type="scientific">Dysgonomonas hofstadii</name>
    <dbReference type="NCBI Taxonomy" id="637886"/>
    <lineage>
        <taxon>Bacteria</taxon>
        <taxon>Pseudomonadati</taxon>
        <taxon>Bacteroidota</taxon>
        <taxon>Bacteroidia</taxon>
        <taxon>Bacteroidales</taxon>
        <taxon>Dysgonomonadaceae</taxon>
        <taxon>Dysgonomonas</taxon>
    </lineage>
</organism>
<dbReference type="InterPro" id="IPR050904">
    <property type="entry name" value="Adhesion/Biosynth-related"/>
</dbReference>
<dbReference type="PROSITE" id="PS51257">
    <property type="entry name" value="PROKAR_LIPOPROTEIN"/>
    <property type="match status" value="1"/>
</dbReference>
<dbReference type="InterPro" id="IPR036378">
    <property type="entry name" value="FAS1_dom_sf"/>
</dbReference>
<dbReference type="InterPro" id="IPR000782">
    <property type="entry name" value="FAS1_domain"/>
</dbReference>
<reference evidence="2 3" key="1">
    <citation type="submission" date="2020-08" db="EMBL/GenBank/DDBJ databases">
        <title>Genomic Encyclopedia of Type Strains, Phase IV (KMG-IV): sequencing the most valuable type-strain genomes for metagenomic binning, comparative biology and taxonomic classification.</title>
        <authorList>
            <person name="Goeker M."/>
        </authorList>
    </citation>
    <scope>NUCLEOTIDE SEQUENCE [LARGE SCALE GENOMIC DNA]</scope>
    <source>
        <strain evidence="2 3">DSM 104969</strain>
    </source>
</reference>
<evidence type="ECO:0000313" key="2">
    <source>
        <dbReference type="EMBL" id="MBB4037261.1"/>
    </source>
</evidence>
<evidence type="ECO:0000259" key="1">
    <source>
        <dbReference type="PROSITE" id="PS50213"/>
    </source>
</evidence>
<evidence type="ECO:0000313" key="3">
    <source>
        <dbReference type="Proteomes" id="UP000555103"/>
    </source>
</evidence>
<dbReference type="PANTHER" id="PTHR10900">
    <property type="entry name" value="PERIOSTIN-RELATED"/>
    <property type="match status" value="1"/>
</dbReference>
<dbReference type="Proteomes" id="UP000555103">
    <property type="component" value="Unassembled WGS sequence"/>
</dbReference>
<name>A0A840CQE5_9BACT</name>
<gene>
    <name evidence="2" type="ORF">GGR21_003178</name>
</gene>
<protein>
    <submittedName>
        <fullName evidence="2">Putative surface protein with fasciclin (FAS1) repeats</fullName>
    </submittedName>
</protein>
<keyword evidence="3" id="KW-1185">Reference proteome</keyword>
<dbReference type="AlphaFoldDB" id="A0A840CQE5"/>
<dbReference type="Pfam" id="PF02469">
    <property type="entry name" value="Fasciclin"/>
    <property type="match status" value="1"/>
</dbReference>
<dbReference type="PROSITE" id="PS50213">
    <property type="entry name" value="FAS1"/>
    <property type="match status" value="1"/>
</dbReference>
<comment type="caution">
    <text evidence="2">The sequence shown here is derived from an EMBL/GenBank/DDBJ whole genome shotgun (WGS) entry which is preliminary data.</text>
</comment>
<dbReference type="Gene3D" id="2.30.180.10">
    <property type="entry name" value="FAS1 domain"/>
    <property type="match status" value="1"/>
</dbReference>
<feature type="domain" description="FAS1" evidence="1">
    <location>
        <begin position="34"/>
        <end position="231"/>
    </location>
</feature>
<sequence length="743" mass="83938">MRVLRSLLLILSVLVLFFVSCESSDQKDGDQYSLGTTCRILESRGNFTYFIEALNRSGYYRLVNGGGLVTVFAPDDNAFKSYLESKYGTVDMSQVSDEDISLLVGCHMIQFAYNKEDFLSFSTSSSEDDSGTKKSFCYKYKTYGRESVEDFTDPVTRRKVKLFSREKYMPVFSTRMLSGRGISDAEGDYRKLFPDVNWQGSDDRLYAGNAAVLESGISSDNGYLYIIDKVIEPSKTIYKELSGSMKDNYSISKRLFDEINFYQYNAEITKNYSSTGDSLFYFYHWSAPTRSGEIPEIASEWTYHDESGVVFDRMLRYSTNCFLPTDDVLEPYLKDFFREYGTYTQEDFISVIPKNAIYHFLRAHAYGGKDFIFPSELEKNPINGVNGERFSVSSSEMAAIQYCSNGVIYGMKKVFQPAVFTHMTAPLFRYPQFTFYANAFNIKNMYQQMVDANNRFTLFIQDDQDLAVEGYSSAESTIGHGNYTFRNKAGNMAANAVSNLLLSQFLFGELPALENTDDLRYFVAKDEKNYFYIRNKILYDYSGKALSVKAKFDTENGVVYQLDRTIPARVGPYSETGKLAEFQEFKKLMVQAGIGNNSGGLVSPMADAIIFFPTNDAVTAAIAAGKIPTVVNGDVTELRKYLQYYFIQLKKNKLNSYLLPGLGPDGMTPNAYSGNYITMSESLTEADAKTISFAWTPESPGSVTITDMGGSSITTQPDVIYLRTNCACYVIDECFDYRTMYGN</sequence>
<dbReference type="SUPFAM" id="SSF82153">
    <property type="entry name" value="FAS1 domain"/>
    <property type="match status" value="1"/>
</dbReference>
<proteinExistence type="predicted"/>
<dbReference type="PANTHER" id="PTHR10900:SF77">
    <property type="entry name" value="FI19380P1"/>
    <property type="match status" value="1"/>
</dbReference>